<dbReference type="EMBL" id="JGWH01000119">
    <property type="protein sequence ID" value="KCV33558.1"/>
    <property type="molecule type" value="Genomic_DNA"/>
</dbReference>
<dbReference type="InterPro" id="IPR005119">
    <property type="entry name" value="LysR_subst-bd"/>
</dbReference>
<evidence type="ECO:0000256" key="3">
    <source>
        <dbReference type="ARBA" id="ARBA00023125"/>
    </source>
</evidence>
<protein>
    <submittedName>
        <fullName evidence="6">LysR substrate-binding domain protein</fullName>
    </submittedName>
</protein>
<dbReference type="PANTHER" id="PTHR30346">
    <property type="entry name" value="TRANSCRIPTIONAL DUAL REGULATOR HCAR-RELATED"/>
    <property type="match status" value="1"/>
</dbReference>
<dbReference type="InterPro" id="IPR036390">
    <property type="entry name" value="WH_DNA-bd_sf"/>
</dbReference>
<gene>
    <name evidence="6" type="ORF">L490_5182</name>
</gene>
<dbReference type="PRINTS" id="PR00039">
    <property type="entry name" value="HTHLYSR"/>
</dbReference>
<dbReference type="Gene3D" id="3.40.190.10">
    <property type="entry name" value="Periplasmic binding protein-like II"/>
    <property type="match status" value="2"/>
</dbReference>
<sequence length="329" mass="36191">MGRFCPAAKPGTSGIIHSINRQSRSINLMDLRQLDCFLAVASELHFGRAAEKLYMSQSSVSEAVKALERALGAPLFDRTSRRVALTPLGETLRQGAAPAVIMLKAALDDCRRQASGKQRRLSIGFLGGGFYELYRPLVAEFTAAHPGVELDFTELTYVTHYAAVADGSVDVAFCRLPLGADGLCHGPIVLRDQRMLCVPHDHPFAAAHLLDPELLARERLVRMVPGSVNQEWQDYHFPRHTPRGKPIGDGPIVRTVREGIEAVNARQGLLMLTKRAASYYATPQIAFVEIDLPAMPSALVRRIDDHRPILQELDALLLRIAMRYGVAPG</sequence>
<dbReference type="CDD" id="cd08414">
    <property type="entry name" value="PBP2_LTTR_aromatics_like"/>
    <property type="match status" value="1"/>
</dbReference>
<dbReference type="Pfam" id="PF00126">
    <property type="entry name" value="HTH_1"/>
    <property type="match status" value="1"/>
</dbReference>
<dbReference type="Pfam" id="PF03466">
    <property type="entry name" value="LysR_substrate"/>
    <property type="match status" value="1"/>
</dbReference>
<evidence type="ECO:0000256" key="2">
    <source>
        <dbReference type="ARBA" id="ARBA00023015"/>
    </source>
</evidence>
<dbReference type="Proteomes" id="UP000025756">
    <property type="component" value="Unassembled WGS sequence"/>
</dbReference>
<proteinExistence type="inferred from homology"/>
<comment type="caution">
    <text evidence="6">The sequence shown here is derived from an EMBL/GenBank/DDBJ whole genome shotgun (WGS) entry which is preliminary data.</text>
</comment>
<feature type="domain" description="HTH lysR-type" evidence="5">
    <location>
        <begin position="29"/>
        <end position="86"/>
    </location>
</feature>
<organism evidence="6 7">
    <name type="scientific">Bordetella bronchiseptica 00-P-2796</name>
    <dbReference type="NCBI Taxonomy" id="1331199"/>
    <lineage>
        <taxon>Bacteria</taxon>
        <taxon>Pseudomonadati</taxon>
        <taxon>Pseudomonadota</taxon>
        <taxon>Betaproteobacteria</taxon>
        <taxon>Burkholderiales</taxon>
        <taxon>Alcaligenaceae</taxon>
        <taxon>Bordetella</taxon>
    </lineage>
</organism>
<dbReference type="SUPFAM" id="SSF46785">
    <property type="entry name" value="Winged helix' DNA-binding domain"/>
    <property type="match status" value="1"/>
</dbReference>
<evidence type="ECO:0000256" key="4">
    <source>
        <dbReference type="ARBA" id="ARBA00023163"/>
    </source>
</evidence>
<dbReference type="Gene3D" id="1.10.10.10">
    <property type="entry name" value="Winged helix-like DNA-binding domain superfamily/Winged helix DNA-binding domain"/>
    <property type="match status" value="1"/>
</dbReference>
<evidence type="ECO:0000313" key="7">
    <source>
        <dbReference type="Proteomes" id="UP000025756"/>
    </source>
</evidence>
<keyword evidence="2" id="KW-0805">Transcription regulation</keyword>
<dbReference type="PANTHER" id="PTHR30346:SF0">
    <property type="entry name" value="HCA OPERON TRANSCRIPTIONAL ACTIVATOR HCAR"/>
    <property type="match status" value="1"/>
</dbReference>
<dbReference type="InterPro" id="IPR036388">
    <property type="entry name" value="WH-like_DNA-bd_sf"/>
</dbReference>
<evidence type="ECO:0000259" key="5">
    <source>
        <dbReference type="PROSITE" id="PS50931"/>
    </source>
</evidence>
<accession>A0ABR4RBS9</accession>
<keyword evidence="4" id="KW-0804">Transcription</keyword>
<reference evidence="6 7" key="1">
    <citation type="submission" date="2014-03" db="EMBL/GenBank/DDBJ databases">
        <title>Genome sequence of Bordetella bronchiseptica.</title>
        <authorList>
            <person name="Harvill E."/>
            <person name="Goodfield L.L."/>
            <person name="Ivanov Y.V."/>
            <person name="Meyer J.A."/>
            <person name="Muse S.J."/>
            <person name="Jacobs N."/>
            <person name="Bendor L."/>
            <person name="Smallridge W.E."/>
            <person name="Brinkac L.M."/>
            <person name="Sanka R."/>
            <person name="Kim M."/>
            <person name="Losada L."/>
        </authorList>
    </citation>
    <scope>NUCLEOTIDE SEQUENCE [LARGE SCALE GENOMIC DNA]</scope>
    <source>
        <strain evidence="6 7">00-P-2796</strain>
    </source>
</reference>
<evidence type="ECO:0000313" key="6">
    <source>
        <dbReference type="EMBL" id="KCV33558.1"/>
    </source>
</evidence>
<comment type="similarity">
    <text evidence="1">Belongs to the LysR transcriptional regulatory family.</text>
</comment>
<evidence type="ECO:0000256" key="1">
    <source>
        <dbReference type="ARBA" id="ARBA00009437"/>
    </source>
</evidence>
<keyword evidence="3" id="KW-0238">DNA-binding</keyword>
<name>A0ABR4RBS9_BORBO</name>
<keyword evidence="7" id="KW-1185">Reference proteome</keyword>
<dbReference type="SUPFAM" id="SSF53850">
    <property type="entry name" value="Periplasmic binding protein-like II"/>
    <property type="match status" value="1"/>
</dbReference>
<dbReference type="InterPro" id="IPR000847">
    <property type="entry name" value="LysR_HTH_N"/>
</dbReference>
<dbReference type="PROSITE" id="PS50931">
    <property type="entry name" value="HTH_LYSR"/>
    <property type="match status" value="1"/>
</dbReference>